<reference evidence="2" key="1">
    <citation type="journal article" date="2019" name="Int. J. Syst. Evol. Microbiol.">
        <title>The Global Catalogue of Microorganisms (GCM) 10K type strain sequencing project: providing services to taxonomists for standard genome sequencing and annotation.</title>
        <authorList>
            <consortium name="The Broad Institute Genomics Platform"/>
            <consortium name="The Broad Institute Genome Sequencing Center for Infectious Disease"/>
            <person name="Wu L."/>
            <person name="Ma J."/>
        </authorList>
    </citation>
    <scope>NUCLEOTIDE SEQUENCE [LARGE SCALE GENOMIC DNA]</scope>
    <source>
        <strain evidence="2">JCM 30331</strain>
    </source>
</reference>
<gene>
    <name evidence="1" type="ORF">GCM10008955_17400</name>
</gene>
<accession>A0ABQ2ET27</accession>
<name>A0ABQ2ET27_9DEIO</name>
<organism evidence="1 2">
    <name type="scientific">Deinococcus malanensis</name>
    <dbReference type="NCBI Taxonomy" id="1706855"/>
    <lineage>
        <taxon>Bacteria</taxon>
        <taxon>Thermotogati</taxon>
        <taxon>Deinococcota</taxon>
        <taxon>Deinococci</taxon>
        <taxon>Deinococcales</taxon>
        <taxon>Deinococcaceae</taxon>
        <taxon>Deinococcus</taxon>
    </lineage>
</organism>
<evidence type="ECO:0000313" key="1">
    <source>
        <dbReference type="EMBL" id="GGK24354.1"/>
    </source>
</evidence>
<dbReference type="EMBL" id="BMPP01000006">
    <property type="protein sequence ID" value="GGK24354.1"/>
    <property type="molecule type" value="Genomic_DNA"/>
</dbReference>
<proteinExistence type="predicted"/>
<sequence>MISINQEDQRLFLVTNLTNPLPTEPTAPSLNLRVIRDTAANRALRDLLLSLAGTPATPAASR</sequence>
<protein>
    <submittedName>
        <fullName evidence="1">Uncharacterized protein</fullName>
    </submittedName>
</protein>
<evidence type="ECO:0000313" key="2">
    <source>
        <dbReference type="Proteomes" id="UP000647587"/>
    </source>
</evidence>
<dbReference type="Proteomes" id="UP000647587">
    <property type="component" value="Unassembled WGS sequence"/>
</dbReference>
<comment type="caution">
    <text evidence="1">The sequence shown here is derived from an EMBL/GenBank/DDBJ whole genome shotgun (WGS) entry which is preliminary data.</text>
</comment>
<keyword evidence="2" id="KW-1185">Reference proteome</keyword>